<evidence type="ECO:0000313" key="2">
    <source>
        <dbReference type="Proteomes" id="UP000254664"/>
    </source>
</evidence>
<sequence length="88" mass="9357">MAFPVTSSTLTEMQITDALVEAEAGILQCMAAEFCNDIVPALKGGTSAMEVTPVTRIDAEKRARLVKEFLCAYACKECAIADIIDAVA</sequence>
<organism evidence="1 2">
    <name type="scientific">Clostridium putrefaciens</name>
    <dbReference type="NCBI Taxonomy" id="99675"/>
    <lineage>
        <taxon>Bacteria</taxon>
        <taxon>Bacillati</taxon>
        <taxon>Bacillota</taxon>
        <taxon>Clostridia</taxon>
        <taxon>Eubacteriales</taxon>
        <taxon>Clostridiaceae</taxon>
        <taxon>Clostridium</taxon>
    </lineage>
</organism>
<keyword evidence="2" id="KW-1185">Reference proteome</keyword>
<proteinExistence type="predicted"/>
<gene>
    <name evidence="1" type="ORF">NCTC9836_02466</name>
</gene>
<evidence type="ECO:0000313" key="1">
    <source>
        <dbReference type="EMBL" id="SUY48091.1"/>
    </source>
</evidence>
<dbReference type="OrthoDB" id="1955361at2"/>
<dbReference type="RefSeq" id="WP_115641953.1">
    <property type="nucleotide sequence ID" value="NZ_UFWZ01000001.1"/>
</dbReference>
<dbReference type="Proteomes" id="UP000254664">
    <property type="component" value="Unassembled WGS sequence"/>
</dbReference>
<accession>A0A381JA53</accession>
<reference evidence="1 2" key="1">
    <citation type="submission" date="2018-06" db="EMBL/GenBank/DDBJ databases">
        <authorList>
            <consortium name="Pathogen Informatics"/>
            <person name="Doyle S."/>
        </authorList>
    </citation>
    <scope>NUCLEOTIDE SEQUENCE [LARGE SCALE GENOMIC DNA]</scope>
    <source>
        <strain evidence="1 2">NCTC9836</strain>
    </source>
</reference>
<dbReference type="AlphaFoldDB" id="A0A381JA53"/>
<name>A0A381JA53_9CLOT</name>
<dbReference type="EMBL" id="UFWZ01000001">
    <property type="protein sequence ID" value="SUY48091.1"/>
    <property type="molecule type" value="Genomic_DNA"/>
</dbReference>
<protein>
    <submittedName>
        <fullName evidence="1">Uncharacterized protein</fullName>
    </submittedName>
</protein>